<dbReference type="PANTHER" id="PTHR45138:SF9">
    <property type="entry name" value="DIGUANYLATE CYCLASE DGCM-RELATED"/>
    <property type="match status" value="1"/>
</dbReference>
<dbReference type="GO" id="GO:0043709">
    <property type="term" value="P:cell adhesion involved in single-species biofilm formation"/>
    <property type="evidence" value="ECO:0007669"/>
    <property type="project" value="TreeGrafter"/>
</dbReference>
<organism evidence="6 7">
    <name type="scientific">Vibrio hangzhouensis</name>
    <dbReference type="NCBI Taxonomy" id="462991"/>
    <lineage>
        <taxon>Bacteria</taxon>
        <taxon>Pseudomonadati</taxon>
        <taxon>Pseudomonadota</taxon>
        <taxon>Gammaproteobacteria</taxon>
        <taxon>Vibrionales</taxon>
        <taxon>Vibrionaceae</taxon>
        <taxon>Vibrio</taxon>
    </lineage>
</organism>
<feature type="transmembrane region" description="Helical" evidence="4">
    <location>
        <begin position="80"/>
        <end position="102"/>
    </location>
</feature>
<keyword evidence="4" id="KW-0472">Membrane</keyword>
<dbReference type="Proteomes" id="UP000236721">
    <property type="component" value="Unassembled WGS sequence"/>
</dbReference>
<gene>
    <name evidence="6" type="ORF">SAMN04488244_10195</name>
</gene>
<dbReference type="EMBL" id="FNVG01000001">
    <property type="protein sequence ID" value="SEF41135.1"/>
    <property type="molecule type" value="Genomic_DNA"/>
</dbReference>
<dbReference type="InterPro" id="IPR029787">
    <property type="entry name" value="Nucleotide_cyclase"/>
</dbReference>
<dbReference type="Pfam" id="PF00990">
    <property type="entry name" value="GGDEF"/>
    <property type="match status" value="1"/>
</dbReference>
<dbReference type="InterPro" id="IPR043128">
    <property type="entry name" value="Rev_trsase/Diguanyl_cyclase"/>
</dbReference>
<dbReference type="EC" id="2.7.7.65" evidence="2"/>
<evidence type="ECO:0000259" key="5">
    <source>
        <dbReference type="PROSITE" id="PS50887"/>
    </source>
</evidence>
<name>A0A1H5RS47_9VIBR</name>
<dbReference type="InterPro" id="IPR050469">
    <property type="entry name" value="Diguanylate_Cyclase"/>
</dbReference>
<dbReference type="GO" id="GO:0005886">
    <property type="term" value="C:plasma membrane"/>
    <property type="evidence" value="ECO:0007669"/>
    <property type="project" value="TreeGrafter"/>
</dbReference>
<dbReference type="SMART" id="SM00267">
    <property type="entry name" value="GGDEF"/>
    <property type="match status" value="1"/>
</dbReference>
<accession>A0A1H5RS47</accession>
<dbReference type="CDD" id="cd01949">
    <property type="entry name" value="GGDEF"/>
    <property type="match status" value="1"/>
</dbReference>
<evidence type="ECO:0000256" key="4">
    <source>
        <dbReference type="SAM" id="Phobius"/>
    </source>
</evidence>
<dbReference type="GO" id="GO:1902201">
    <property type="term" value="P:negative regulation of bacterial-type flagellum-dependent cell motility"/>
    <property type="evidence" value="ECO:0007669"/>
    <property type="project" value="TreeGrafter"/>
</dbReference>
<proteinExistence type="predicted"/>
<keyword evidence="7" id="KW-1185">Reference proteome</keyword>
<comment type="cofactor">
    <cofactor evidence="1">
        <name>Mg(2+)</name>
        <dbReference type="ChEBI" id="CHEBI:18420"/>
    </cofactor>
</comment>
<feature type="transmembrane region" description="Helical" evidence="4">
    <location>
        <begin position="45"/>
        <end position="68"/>
    </location>
</feature>
<dbReference type="AlphaFoldDB" id="A0A1H5RS47"/>
<reference evidence="7" key="1">
    <citation type="submission" date="2016-10" db="EMBL/GenBank/DDBJ databases">
        <authorList>
            <person name="Varghese N."/>
            <person name="Submissions S."/>
        </authorList>
    </citation>
    <scope>NUCLEOTIDE SEQUENCE [LARGE SCALE GENOMIC DNA]</scope>
    <source>
        <strain evidence="7">CGMCC 1.7062</strain>
    </source>
</reference>
<feature type="transmembrane region" description="Helical" evidence="4">
    <location>
        <begin position="20"/>
        <end position="39"/>
    </location>
</feature>
<dbReference type="SUPFAM" id="SSF55073">
    <property type="entry name" value="Nucleotide cyclase"/>
    <property type="match status" value="1"/>
</dbReference>
<evidence type="ECO:0000256" key="2">
    <source>
        <dbReference type="ARBA" id="ARBA00012528"/>
    </source>
</evidence>
<dbReference type="PROSITE" id="PS50887">
    <property type="entry name" value="GGDEF"/>
    <property type="match status" value="1"/>
</dbReference>
<keyword evidence="4" id="KW-1133">Transmembrane helix</keyword>
<sequence>MKIRNAKFLYSNNNYSAPVWLFLVFLILTSLNIIIALELDVNHAIVTFLHFALEIILLSMVLAIIFDIRKIPKYLIKNYYSIYIGFLVALCCFITSFSLEVLLGERPEQSHTGLFLGLVSCIELVGFLIILLALRNLVRNLYSSYCLAKRHSLTDWLTLLPNRRGFFESPNVTSNCRQAILVLDIDHFKSINDVYGHERGDRVLKVFAEMLRESTLGHDFCARLGGEEFVISIYEGDESKAVMLAKKVIQRTEEIHYDVDRSLTVSIGISIKPEGGDILEALRIADKALYKSKKNGRNRYEFSS</sequence>
<keyword evidence="4" id="KW-0812">Transmembrane</keyword>
<comment type="catalytic activity">
    <reaction evidence="3">
        <text>2 GTP = 3',3'-c-di-GMP + 2 diphosphate</text>
        <dbReference type="Rhea" id="RHEA:24898"/>
        <dbReference type="ChEBI" id="CHEBI:33019"/>
        <dbReference type="ChEBI" id="CHEBI:37565"/>
        <dbReference type="ChEBI" id="CHEBI:58805"/>
        <dbReference type="EC" id="2.7.7.65"/>
    </reaction>
</comment>
<protein>
    <recommendedName>
        <fullName evidence="2">diguanylate cyclase</fullName>
        <ecNumber evidence="2">2.7.7.65</ecNumber>
    </recommendedName>
</protein>
<evidence type="ECO:0000313" key="7">
    <source>
        <dbReference type="Proteomes" id="UP000236721"/>
    </source>
</evidence>
<dbReference type="OrthoDB" id="9812260at2"/>
<dbReference type="FunFam" id="3.30.70.270:FF:000001">
    <property type="entry name" value="Diguanylate cyclase domain protein"/>
    <property type="match status" value="1"/>
</dbReference>
<dbReference type="GO" id="GO:0052621">
    <property type="term" value="F:diguanylate cyclase activity"/>
    <property type="evidence" value="ECO:0007669"/>
    <property type="project" value="UniProtKB-EC"/>
</dbReference>
<feature type="domain" description="GGDEF" evidence="5">
    <location>
        <begin position="176"/>
        <end position="304"/>
    </location>
</feature>
<dbReference type="PANTHER" id="PTHR45138">
    <property type="entry name" value="REGULATORY COMPONENTS OF SENSORY TRANSDUCTION SYSTEM"/>
    <property type="match status" value="1"/>
</dbReference>
<evidence type="ECO:0000256" key="3">
    <source>
        <dbReference type="ARBA" id="ARBA00034247"/>
    </source>
</evidence>
<dbReference type="NCBIfam" id="TIGR00254">
    <property type="entry name" value="GGDEF"/>
    <property type="match status" value="1"/>
</dbReference>
<evidence type="ECO:0000256" key="1">
    <source>
        <dbReference type="ARBA" id="ARBA00001946"/>
    </source>
</evidence>
<evidence type="ECO:0000313" key="6">
    <source>
        <dbReference type="EMBL" id="SEF41135.1"/>
    </source>
</evidence>
<dbReference type="RefSeq" id="WP_103878352.1">
    <property type="nucleotide sequence ID" value="NZ_FNVG01000001.1"/>
</dbReference>
<dbReference type="Gene3D" id="3.30.70.270">
    <property type="match status" value="1"/>
</dbReference>
<dbReference type="InterPro" id="IPR000160">
    <property type="entry name" value="GGDEF_dom"/>
</dbReference>
<feature type="transmembrane region" description="Helical" evidence="4">
    <location>
        <begin position="114"/>
        <end position="134"/>
    </location>
</feature>